<dbReference type="Proteomes" id="UP001165101">
    <property type="component" value="Unassembled WGS sequence"/>
</dbReference>
<name>A0ACB5TJZ8_CANBO</name>
<reference evidence="1" key="1">
    <citation type="submission" date="2023-04" db="EMBL/GenBank/DDBJ databases">
        <title>Candida boidinii NBRC 1967.</title>
        <authorList>
            <person name="Ichikawa N."/>
            <person name="Sato H."/>
            <person name="Tonouchi N."/>
        </authorList>
    </citation>
    <scope>NUCLEOTIDE SEQUENCE</scope>
    <source>
        <strain evidence="1">NBRC 1967</strain>
    </source>
</reference>
<dbReference type="EMBL" id="BSXV01000703">
    <property type="protein sequence ID" value="GME90270.1"/>
    <property type="molecule type" value="Genomic_DNA"/>
</dbReference>
<sequence>MSDLDDDLLALAGSPDEDASGSDYEPEYNASKSTGITDLAASDDDDDDRDPYPIEGRYKDEQDRARLMEMDEVEREEILFERIQEMEKFRERKYLALRARQSKAERSIKESKVSKGKALRTSKLTELKKQREKKTKREQRRNRRDDYSDEDEFAEDEDEDDEDDLGIHEEEGSDYEDEIDTRRGNKRRREDLDEEIPSGPSSRSKQRDLDLDREATMDDINSRVRVGRTAVGKYLYHDEFVDVIPGTYIRFNIGVDRDTGRQQYRVCKIEEVKRHGGAPYTFLGKPCDTYLVISQGNSKKTCQMVFLSDSPMTTDEFENYKKRVNDAGLRFPTKADIDEKFRELRKMSTRELTDEDITRMVQLRESVSVEGMESGNRVRKLAVLKEQLDVAIENNDTEVIHRLEQEIQRLSNASSTKSVNVDAGMAKVNYRNKRYTDSSIRKAETRAVELRKIQMLTSNQNADPFSRLRTNPKIFYSTDIVDPDSAAASSTAANDGTAADEDKKESEKTLDEAKLKEELKTMLNSKYKTKGIDSVIKEIDFDLGFFI</sequence>
<evidence type="ECO:0000313" key="2">
    <source>
        <dbReference type="Proteomes" id="UP001165101"/>
    </source>
</evidence>
<evidence type="ECO:0000313" key="1">
    <source>
        <dbReference type="EMBL" id="GME90270.1"/>
    </source>
</evidence>
<accession>A0ACB5TJZ8</accession>
<protein>
    <submittedName>
        <fullName evidence="1">Unnamed protein product</fullName>
    </submittedName>
</protein>
<proteinExistence type="predicted"/>
<comment type="caution">
    <text evidence="1">The sequence shown here is derived from an EMBL/GenBank/DDBJ whole genome shotgun (WGS) entry which is preliminary data.</text>
</comment>
<keyword evidence="2" id="KW-1185">Reference proteome</keyword>
<organism evidence="1 2">
    <name type="scientific">Candida boidinii</name>
    <name type="common">Yeast</name>
    <dbReference type="NCBI Taxonomy" id="5477"/>
    <lineage>
        <taxon>Eukaryota</taxon>
        <taxon>Fungi</taxon>
        <taxon>Dikarya</taxon>
        <taxon>Ascomycota</taxon>
        <taxon>Saccharomycotina</taxon>
        <taxon>Pichiomycetes</taxon>
        <taxon>Pichiales</taxon>
        <taxon>Pichiaceae</taxon>
        <taxon>Ogataea</taxon>
        <taxon>Ogataea/Candida clade</taxon>
    </lineage>
</organism>
<gene>
    <name evidence="1" type="ORF">Cboi01_000177200</name>
</gene>